<organism evidence="2 4">
    <name type="scientific">Vibrio europaeus</name>
    <dbReference type="NCBI Taxonomy" id="300876"/>
    <lineage>
        <taxon>Bacteria</taxon>
        <taxon>Pseudomonadati</taxon>
        <taxon>Pseudomonadota</taxon>
        <taxon>Gammaproteobacteria</taxon>
        <taxon>Vibrionales</taxon>
        <taxon>Vibrionaceae</taxon>
        <taxon>Vibrio</taxon>
        <taxon>Vibrio oreintalis group</taxon>
    </lineage>
</organism>
<dbReference type="InterPro" id="IPR011008">
    <property type="entry name" value="Dimeric_a/b-barrel"/>
</dbReference>
<evidence type="ECO:0008006" key="7">
    <source>
        <dbReference type="Google" id="ProtNLM"/>
    </source>
</evidence>
<dbReference type="EMBL" id="LUAX01000007">
    <property type="protein sequence ID" value="OAM97066.1"/>
    <property type="molecule type" value="Genomic_DNA"/>
</dbReference>
<reference evidence="3 5" key="2">
    <citation type="submission" date="2020-05" db="EMBL/GenBank/DDBJ databases">
        <title>First description outside Europe of the emergent pathogen for shellfish aquaculture Vibrio europaeus.</title>
        <authorList>
            <person name="Dubert J."/>
            <person name="Rojas R."/>
        </authorList>
    </citation>
    <scope>NUCLEOTIDE SEQUENCE [LARGE SCALE GENOMIC DNA]</scope>
    <source>
        <strain evidence="3 5">NPI-1</strain>
    </source>
</reference>
<evidence type="ECO:0000313" key="4">
    <source>
        <dbReference type="Proteomes" id="UP000094761"/>
    </source>
</evidence>
<keyword evidence="6" id="KW-1185">Reference proteome</keyword>
<name>A0A178J6L5_9VIBR</name>
<gene>
    <name evidence="2" type="ORF">AZ468_16025</name>
    <name evidence="3" type="ORF">HOO69_19535</name>
    <name evidence="1" type="ORF">OPW20_17560</name>
</gene>
<sequence length="106" mass="11971">MKSVIEIVRFKLLENATSEQLVSASEQSQKFVSSLNGFEYRSLSFDQDSGTWTDVVYWDSMDNAKAAGEQFMASEDCKPLMALIDPESVIMQHQTIMMSDLAAKYQ</sequence>
<reference evidence="1" key="3">
    <citation type="submission" date="2022-11" db="EMBL/GenBank/DDBJ databases">
        <title>Role of the vibriolysin VemA secreted by the emergent pathogen Vibrio europaeus in the colonization of Manila clam mucus.</title>
        <authorList>
            <person name="Martinez C."/>
            <person name="Rodriguez S."/>
            <person name="Vences A."/>
            <person name="Barja J.L."/>
            <person name="Toranzo A.E."/>
            <person name="Dubert J."/>
        </authorList>
    </citation>
    <scope>NUCLEOTIDE SEQUENCE</scope>
    <source>
        <strain evidence="1">3454</strain>
    </source>
</reference>
<evidence type="ECO:0000313" key="5">
    <source>
        <dbReference type="Proteomes" id="UP000501443"/>
    </source>
</evidence>
<dbReference type="Proteomes" id="UP001150001">
    <property type="component" value="Unassembled WGS sequence"/>
</dbReference>
<evidence type="ECO:0000313" key="2">
    <source>
        <dbReference type="EMBL" id="OAM97066.1"/>
    </source>
</evidence>
<dbReference type="SUPFAM" id="SSF54909">
    <property type="entry name" value="Dimeric alpha+beta barrel"/>
    <property type="match status" value="1"/>
</dbReference>
<dbReference type="Proteomes" id="UP000094761">
    <property type="component" value="Unassembled WGS sequence"/>
</dbReference>
<accession>A0A178J6L5</accession>
<dbReference type="GeneID" id="78077222"/>
<protein>
    <recommendedName>
        <fullName evidence="7">ABM domain-containing protein</fullName>
    </recommendedName>
</protein>
<evidence type="ECO:0000313" key="1">
    <source>
        <dbReference type="EMBL" id="MDC5741884.1"/>
    </source>
</evidence>
<dbReference type="AlphaFoldDB" id="A0A178J6L5"/>
<evidence type="ECO:0000313" key="6">
    <source>
        <dbReference type="Proteomes" id="UP001150001"/>
    </source>
</evidence>
<reference evidence="2 4" key="1">
    <citation type="submission" date="2016-03" db="EMBL/GenBank/DDBJ databases">
        <title>Draft genome sequence of the Vibrio tubiashii subs. europaeus.</title>
        <authorList>
            <person name="Spinard E."/>
            <person name="Dubert J."/>
            <person name="Nelson D.R."/>
            <person name="Barja J.L."/>
        </authorList>
    </citation>
    <scope>NUCLEOTIDE SEQUENCE [LARGE SCALE GENOMIC DNA]</scope>
    <source>
        <strain evidence="4">PP-638</strain>
        <strain evidence="2">PP2-638</strain>
    </source>
</reference>
<dbReference type="EMBL" id="JAPFIT010000019">
    <property type="protein sequence ID" value="MDC5741884.1"/>
    <property type="molecule type" value="Genomic_DNA"/>
</dbReference>
<dbReference type="RefSeq" id="WP_004748736.1">
    <property type="nucleotide sequence ID" value="NZ_CP053543.1"/>
</dbReference>
<proteinExistence type="predicted"/>
<dbReference type="OrthoDB" id="7859710at2"/>
<dbReference type="EMBL" id="CP053543">
    <property type="protein sequence ID" value="QJY38761.1"/>
    <property type="molecule type" value="Genomic_DNA"/>
</dbReference>
<evidence type="ECO:0000313" key="3">
    <source>
        <dbReference type="EMBL" id="QJY38761.1"/>
    </source>
</evidence>
<dbReference type="Proteomes" id="UP000501443">
    <property type="component" value="Chromosome 2"/>
</dbReference>
<dbReference type="GeneID" id="23447240"/>